<dbReference type="InterPro" id="IPR018192">
    <property type="entry name" value="Ribosomal_uS5_N_CS"/>
</dbReference>
<dbReference type="EMBL" id="PFDW01000069">
    <property type="protein sequence ID" value="PJE57955.1"/>
    <property type="molecule type" value="Genomic_DNA"/>
</dbReference>
<dbReference type="InterPro" id="IPR000851">
    <property type="entry name" value="Ribosomal_uS5"/>
</dbReference>
<evidence type="ECO:0000259" key="2">
    <source>
        <dbReference type="PROSITE" id="PS50881"/>
    </source>
</evidence>
<dbReference type="PROSITE" id="PS50881">
    <property type="entry name" value="S5_DSRBD"/>
    <property type="match status" value="1"/>
</dbReference>
<protein>
    <submittedName>
        <fullName evidence="3">30S ribosomal protein S5</fullName>
    </submittedName>
</protein>
<name>A0A2M8KDG4_9BACT</name>
<dbReference type="GO" id="GO:0003735">
    <property type="term" value="F:structural constituent of ribosome"/>
    <property type="evidence" value="ECO:0007669"/>
    <property type="project" value="UniProtKB-UniRule"/>
</dbReference>
<dbReference type="AlphaFoldDB" id="A0A2M8KDG4"/>
<dbReference type="GO" id="GO:0006412">
    <property type="term" value="P:translation"/>
    <property type="evidence" value="ECO:0007669"/>
    <property type="project" value="InterPro"/>
</dbReference>
<organism evidence="3 4">
    <name type="scientific">Candidatus Portnoybacteria bacterium CG10_big_fil_rev_8_21_14_0_10_36_7</name>
    <dbReference type="NCBI Taxonomy" id="1974812"/>
    <lineage>
        <taxon>Bacteria</taxon>
        <taxon>Candidatus Portnoyibacteriota</taxon>
    </lineage>
</organism>
<dbReference type="GO" id="GO:0005840">
    <property type="term" value="C:ribosome"/>
    <property type="evidence" value="ECO:0007669"/>
    <property type="project" value="UniProtKB-KW"/>
</dbReference>
<evidence type="ECO:0000313" key="4">
    <source>
        <dbReference type="Proteomes" id="UP000231450"/>
    </source>
</evidence>
<dbReference type="InterPro" id="IPR013810">
    <property type="entry name" value="Ribosomal_uS5_N"/>
</dbReference>
<dbReference type="Gene3D" id="3.30.160.20">
    <property type="match status" value="1"/>
</dbReference>
<sequence length="95" mass="10456">MANFKKSNFKKEKSEFDSRNLGVDRVTRVVAGGKRFRFRVIVVVGDHKGRVGIGMGKGIDVSMAIEKATNQGKKHLVNVPIIADGTIPHAIHVKF</sequence>
<dbReference type="Proteomes" id="UP000231450">
    <property type="component" value="Unassembled WGS sequence"/>
</dbReference>
<keyword evidence="1 3" id="KW-0689">Ribosomal protein</keyword>
<feature type="non-terminal residue" evidence="3">
    <location>
        <position position="95"/>
    </location>
</feature>
<dbReference type="PROSITE" id="PS00585">
    <property type="entry name" value="RIBOSOMAL_S5"/>
    <property type="match status" value="1"/>
</dbReference>
<gene>
    <name evidence="3" type="ORF">COU81_03415</name>
</gene>
<feature type="domain" description="S5 DRBM" evidence="2">
    <location>
        <begin position="16"/>
        <end position="79"/>
    </location>
</feature>
<dbReference type="SUPFAM" id="SSF54768">
    <property type="entry name" value="dsRNA-binding domain-like"/>
    <property type="match status" value="1"/>
</dbReference>
<dbReference type="PANTHER" id="PTHR48277:SF1">
    <property type="entry name" value="MITOCHONDRIAL RIBOSOMAL PROTEIN S5"/>
    <property type="match status" value="1"/>
</dbReference>
<evidence type="ECO:0000313" key="3">
    <source>
        <dbReference type="EMBL" id="PJE57955.1"/>
    </source>
</evidence>
<proteinExistence type="predicted"/>
<dbReference type="Pfam" id="PF00333">
    <property type="entry name" value="Ribosomal_S5"/>
    <property type="match status" value="1"/>
</dbReference>
<evidence type="ECO:0000256" key="1">
    <source>
        <dbReference type="PROSITE-ProRule" id="PRU00268"/>
    </source>
</evidence>
<dbReference type="PANTHER" id="PTHR48277">
    <property type="entry name" value="MITOCHONDRIAL RIBOSOMAL PROTEIN S5"/>
    <property type="match status" value="1"/>
</dbReference>
<dbReference type="GO" id="GO:0003723">
    <property type="term" value="F:RNA binding"/>
    <property type="evidence" value="ECO:0007669"/>
    <property type="project" value="InterPro"/>
</dbReference>
<keyword evidence="1" id="KW-0687">Ribonucleoprotein</keyword>
<dbReference type="GO" id="GO:1990904">
    <property type="term" value="C:ribonucleoprotein complex"/>
    <property type="evidence" value="ECO:0007669"/>
    <property type="project" value="UniProtKB-UniRule"/>
</dbReference>
<reference evidence="4" key="1">
    <citation type="submission" date="2017-09" db="EMBL/GenBank/DDBJ databases">
        <title>Depth-based differentiation of microbial function through sediment-hosted aquifers and enrichment of novel symbionts in the deep terrestrial subsurface.</title>
        <authorList>
            <person name="Probst A.J."/>
            <person name="Ladd B."/>
            <person name="Jarett J.K."/>
            <person name="Geller-Mcgrath D.E."/>
            <person name="Sieber C.M.K."/>
            <person name="Emerson J.B."/>
            <person name="Anantharaman K."/>
            <person name="Thomas B.C."/>
            <person name="Malmstrom R."/>
            <person name="Stieglmeier M."/>
            <person name="Klingl A."/>
            <person name="Woyke T."/>
            <person name="Ryan C.M."/>
            <person name="Banfield J.F."/>
        </authorList>
    </citation>
    <scope>NUCLEOTIDE SEQUENCE [LARGE SCALE GENOMIC DNA]</scope>
</reference>
<accession>A0A2M8KDG4</accession>
<comment type="caution">
    <text evidence="3">The sequence shown here is derived from an EMBL/GenBank/DDBJ whole genome shotgun (WGS) entry which is preliminary data.</text>
</comment>